<comment type="caution">
    <text evidence="1">The sequence shown here is derived from an EMBL/GenBank/DDBJ whole genome shotgun (WGS) entry which is preliminary data.</text>
</comment>
<dbReference type="AlphaFoldDB" id="A0A2S7WKQ4"/>
<sequence>MTTKITPSRIVKSNASLVLKNLKYILLNSNSKILLLVLVILLSSQQIFSQTNQTHNGKESIRQANGITAKSKNKTSFEDFSALDAFYLNNRSNICSPETSLIITEGTSYGISRSTINNNGVPSFCLSLGDDAPQKDDIYNTTLTPASDISFNNPNLSKATILERVQRTMSILEHPNFAPSSLPNSLEDDFYKAISVVVWSWTNNLTISNSINYSWTGSNGNTYNANNLKNWVINSTLQKSDVFWLLPVNNDLQPEVLINQNSSSNCCPTPPVITTSTVAPTSGNNGKIKISSATGAQFYGISSLNAGSYNGATTIATATKIPNSLPTTILNNAPSNGGTYIVRVFTNIDGCFTDYTITTPSNSGQGCTNIYAEFQSDTNNVVNKFNAEGAPDGNFAKIYNSNQQLILDFNQTFPAGTEYKITWRKRNGQSGIAYIDLSESTSSNSGFINHPNKPQTSTSNNFITTTVTANSNFRYLAFDKGNINNTDYDLDAVEVICVNCDVADNKTSNASITESQTKILTGSPASGTWSVVSGGGSINGNIYTPADINTNTTVKIRYTIAADGSCAATTDDVTFTVTPVCVTADNTTSSASISEGQTKTLTGSPAGGTWSIVSGGGTINGNIYTPDNIADNVNVKIKYTIAADGDCTATSDEVTFKVEAFPVATVSKTDVTCYGLDDGTITFTFPDISSRTHIAFSLNGGSTYQTNVADNSGSVTYSNITPGTYDVWVRWGDQDYPMDLGADVIISEPAEIIADNTTSTATINEGETKTLTGNPSGGTWSIVSGGGTINGNIYTPSNINTNTTVKIRYTLPANGTCAASTDDVIFTVTPVCLNASNSTSTASINEGQTKTLVGSPAGGTWSIVNGNGVISNNNTYTPNNINSNDSVELKYTIPADGSCAASSSFVSFTVTPICVT</sequence>
<keyword evidence="2" id="KW-1185">Reference proteome</keyword>
<dbReference type="EMBL" id="MSCN01000001">
    <property type="protein sequence ID" value="PQJ77891.1"/>
    <property type="molecule type" value="Genomic_DNA"/>
</dbReference>
<organism evidence="1 2">
    <name type="scientific">Polaribacter porphyrae</name>
    <dbReference type="NCBI Taxonomy" id="1137780"/>
    <lineage>
        <taxon>Bacteria</taxon>
        <taxon>Pseudomonadati</taxon>
        <taxon>Bacteroidota</taxon>
        <taxon>Flavobacteriia</taxon>
        <taxon>Flavobacteriales</taxon>
        <taxon>Flavobacteriaceae</taxon>
    </lineage>
</organism>
<reference evidence="1 2" key="1">
    <citation type="submission" date="2016-12" db="EMBL/GenBank/DDBJ databases">
        <title>Trade-off between light-utilization and light-protection in marine flavobacteria.</title>
        <authorList>
            <person name="Kumagai Y."/>
            <person name="Yoshizawa S."/>
            <person name="Kogure K."/>
            <person name="Iwasaki W."/>
        </authorList>
    </citation>
    <scope>NUCLEOTIDE SEQUENCE [LARGE SCALE GENOMIC DNA]</scope>
    <source>
        <strain evidence="1 2">NBRC 108759</strain>
    </source>
</reference>
<name>A0A2S7WKQ4_9FLAO</name>
<gene>
    <name evidence="1" type="ORF">BTO18_01245</name>
</gene>
<feature type="non-terminal residue" evidence="1">
    <location>
        <position position="916"/>
    </location>
</feature>
<evidence type="ECO:0000313" key="2">
    <source>
        <dbReference type="Proteomes" id="UP000238882"/>
    </source>
</evidence>
<protein>
    <submittedName>
        <fullName evidence="1">Uncharacterized protein</fullName>
    </submittedName>
</protein>
<accession>A0A2S7WKQ4</accession>
<dbReference type="Proteomes" id="UP000238882">
    <property type="component" value="Unassembled WGS sequence"/>
</dbReference>
<dbReference type="RefSeq" id="WP_170063214.1">
    <property type="nucleotide sequence ID" value="NZ_MSCN01000001.1"/>
</dbReference>
<evidence type="ECO:0000313" key="1">
    <source>
        <dbReference type="EMBL" id="PQJ77891.1"/>
    </source>
</evidence>
<proteinExistence type="predicted"/>